<feature type="compositionally biased region" description="Basic residues" evidence="2">
    <location>
        <begin position="485"/>
        <end position="499"/>
    </location>
</feature>
<protein>
    <submittedName>
        <fullName evidence="3">Uncharacterized protein</fullName>
    </submittedName>
</protein>
<feature type="compositionally biased region" description="Low complexity" evidence="2">
    <location>
        <begin position="31"/>
        <end position="44"/>
    </location>
</feature>
<evidence type="ECO:0000313" key="4">
    <source>
        <dbReference type="Proteomes" id="UP000041254"/>
    </source>
</evidence>
<dbReference type="VEuPathDB" id="CryptoDB:Vbra_10717"/>
<evidence type="ECO:0000313" key="3">
    <source>
        <dbReference type="EMBL" id="CEM39506.1"/>
    </source>
</evidence>
<evidence type="ECO:0000256" key="2">
    <source>
        <dbReference type="SAM" id="MobiDB-lite"/>
    </source>
</evidence>
<evidence type="ECO:0000256" key="1">
    <source>
        <dbReference type="SAM" id="Coils"/>
    </source>
</evidence>
<reference evidence="3 4" key="1">
    <citation type="submission" date="2014-11" db="EMBL/GenBank/DDBJ databases">
        <authorList>
            <person name="Zhu J."/>
            <person name="Qi W."/>
            <person name="Song R."/>
        </authorList>
    </citation>
    <scope>NUCLEOTIDE SEQUENCE [LARGE SCALE GENOMIC DNA]</scope>
</reference>
<keyword evidence="4" id="KW-1185">Reference proteome</keyword>
<feature type="compositionally biased region" description="Basic residues" evidence="2">
    <location>
        <begin position="513"/>
        <end position="530"/>
    </location>
</feature>
<feature type="region of interest" description="Disordered" evidence="2">
    <location>
        <begin position="1"/>
        <end position="57"/>
    </location>
</feature>
<dbReference type="EMBL" id="CDMY01001040">
    <property type="protein sequence ID" value="CEM39506.1"/>
    <property type="molecule type" value="Genomic_DNA"/>
</dbReference>
<dbReference type="AlphaFoldDB" id="A0A0G4H790"/>
<sequence>MAVPLPSTSQKPPMAGLPPAQGGKVYPHPPFVSTVSTTSHTATPGAVKSNTHTTIRFDPSTVNPLLPPHPRPPPHHTAVLANAAYPGIVTPAGRPPLVRPAGGMMPIPPTPTAAGPIKSHPVHTSHQQQQMPGYPQPGFLDDHRIMQPSPSHGYFMPSRYPFHPGVTLGPRGSLSPPALMGTMPSMSTINNKPPPAAAATPTATASNNVYTPPAVRGPLSHLPPAVSTGAGVGMGVGVGTATGVHMGAGGIRPPLSPYVSYLRPIRPPAPAVSGAVSGPGGYVRDSGVGGGVGGGIGGAYGGVVGVGAGPVPPGGFNPISFKQEHVRMEPSLRAIQRDISKLSGEVERERALNTQLQQQVFQHQRALQGHQGMVQVPTQQQQQHHVPPDVGQILVEGGVAGNYFDHYLTLFIMDNPNIAIQIKKLNEGAYTINGYPVRMEFDAENREIIFDGQEWKPFLVGVAALVGAGGSGHDDESPPPAPKRGAAKSRGGAKAKAGRKTAPSRSAAAAPKPKPKAKQAKAKPKAGGRK</sequence>
<organism evidence="3 4">
    <name type="scientific">Vitrella brassicaformis (strain CCMP3155)</name>
    <dbReference type="NCBI Taxonomy" id="1169540"/>
    <lineage>
        <taxon>Eukaryota</taxon>
        <taxon>Sar</taxon>
        <taxon>Alveolata</taxon>
        <taxon>Colpodellida</taxon>
        <taxon>Vitrellaceae</taxon>
        <taxon>Vitrella</taxon>
    </lineage>
</organism>
<keyword evidence="1" id="KW-0175">Coiled coil</keyword>
<feature type="coiled-coil region" evidence="1">
    <location>
        <begin position="332"/>
        <end position="359"/>
    </location>
</feature>
<gene>
    <name evidence="3" type="ORF">Vbra_10717</name>
</gene>
<dbReference type="InParanoid" id="A0A0G4H790"/>
<feature type="compositionally biased region" description="Polar residues" evidence="2">
    <location>
        <begin position="1"/>
        <end position="11"/>
    </location>
</feature>
<proteinExistence type="predicted"/>
<feature type="region of interest" description="Disordered" evidence="2">
    <location>
        <begin position="469"/>
        <end position="530"/>
    </location>
</feature>
<dbReference type="Proteomes" id="UP000041254">
    <property type="component" value="Unassembled WGS sequence"/>
</dbReference>
<accession>A0A0G4H790</accession>
<name>A0A0G4H790_VITBC</name>